<sequence length="217" mass="24574">MTLVWLPVITRILLPPTPSDQYNGVDRPPMPPERVIVPPPNVDRICDALTREAWIEACGRADLKLKTDQQLNNMRVCCLHFEKNMYRYGENQLIDVAVPTLNLPPSSAFSVYIQTEPIEENKISTNQEFLVPCVNIKKEATTDTNSGYGAGHPSENEYNVKRIKVENDIESGDYTGGGLGTRQMDPDVTVEQFLRGCELYLTPELRQYVRTQIIIPH</sequence>
<name>A0ACC0KXV8_CHOFU</name>
<keyword evidence="2" id="KW-1185">Reference proteome</keyword>
<organism evidence="1 2">
    <name type="scientific">Choristoneura fumiferana</name>
    <name type="common">Spruce budworm moth</name>
    <name type="synonym">Archips fumiferana</name>
    <dbReference type="NCBI Taxonomy" id="7141"/>
    <lineage>
        <taxon>Eukaryota</taxon>
        <taxon>Metazoa</taxon>
        <taxon>Ecdysozoa</taxon>
        <taxon>Arthropoda</taxon>
        <taxon>Hexapoda</taxon>
        <taxon>Insecta</taxon>
        <taxon>Pterygota</taxon>
        <taxon>Neoptera</taxon>
        <taxon>Endopterygota</taxon>
        <taxon>Lepidoptera</taxon>
        <taxon>Glossata</taxon>
        <taxon>Ditrysia</taxon>
        <taxon>Tortricoidea</taxon>
        <taxon>Tortricidae</taxon>
        <taxon>Tortricinae</taxon>
        <taxon>Choristoneura</taxon>
    </lineage>
</organism>
<dbReference type="Proteomes" id="UP001064048">
    <property type="component" value="Chromosome 27"/>
</dbReference>
<accession>A0ACC0KXV8</accession>
<gene>
    <name evidence="1" type="ORF">MSG28_015016</name>
</gene>
<protein>
    <submittedName>
        <fullName evidence="1">Uncharacterized protein</fullName>
    </submittedName>
</protein>
<comment type="caution">
    <text evidence="1">The sequence shown here is derived from an EMBL/GenBank/DDBJ whole genome shotgun (WGS) entry which is preliminary data.</text>
</comment>
<evidence type="ECO:0000313" key="2">
    <source>
        <dbReference type="Proteomes" id="UP001064048"/>
    </source>
</evidence>
<proteinExistence type="predicted"/>
<evidence type="ECO:0000313" key="1">
    <source>
        <dbReference type="EMBL" id="KAI8441401.1"/>
    </source>
</evidence>
<dbReference type="EMBL" id="CM046127">
    <property type="protein sequence ID" value="KAI8441401.1"/>
    <property type="molecule type" value="Genomic_DNA"/>
</dbReference>
<reference evidence="1 2" key="1">
    <citation type="journal article" date="2022" name="Genome Biol. Evol.">
        <title>The Spruce Budworm Genome: Reconstructing the Evolutionary History of Antifreeze Proteins.</title>
        <authorList>
            <person name="Beliveau C."/>
            <person name="Gagne P."/>
            <person name="Picq S."/>
            <person name="Vernygora O."/>
            <person name="Keeling C.I."/>
            <person name="Pinkney K."/>
            <person name="Doucet D."/>
            <person name="Wen F."/>
            <person name="Johnston J.S."/>
            <person name="Maaroufi H."/>
            <person name="Boyle B."/>
            <person name="Laroche J."/>
            <person name="Dewar K."/>
            <person name="Juretic N."/>
            <person name="Blackburn G."/>
            <person name="Nisole A."/>
            <person name="Brunet B."/>
            <person name="Brandao M."/>
            <person name="Lumley L."/>
            <person name="Duan J."/>
            <person name="Quan G."/>
            <person name="Lucarotti C.J."/>
            <person name="Roe A.D."/>
            <person name="Sperling F.A.H."/>
            <person name="Levesque R.C."/>
            <person name="Cusson M."/>
        </authorList>
    </citation>
    <scope>NUCLEOTIDE SEQUENCE [LARGE SCALE GENOMIC DNA]</scope>
    <source>
        <strain evidence="1">Glfc:IPQL:Cfum</strain>
    </source>
</reference>